<dbReference type="InterPro" id="IPR000639">
    <property type="entry name" value="Epox_hydrolase-like"/>
</dbReference>
<dbReference type="InterPro" id="IPR000073">
    <property type="entry name" value="AB_hydrolase_1"/>
</dbReference>
<dbReference type="RefSeq" id="WP_154357920.1">
    <property type="nucleotide sequence ID" value="NZ_WKJL01000007.1"/>
</dbReference>
<keyword evidence="4" id="KW-1185">Reference proteome</keyword>
<organism evidence="3 4">
    <name type="scientific">Duganella aquatilis</name>
    <dbReference type="NCBI Taxonomy" id="2666082"/>
    <lineage>
        <taxon>Bacteria</taxon>
        <taxon>Pseudomonadati</taxon>
        <taxon>Pseudomonadota</taxon>
        <taxon>Betaproteobacteria</taxon>
        <taxon>Burkholderiales</taxon>
        <taxon>Oxalobacteraceae</taxon>
        <taxon>Telluria group</taxon>
        <taxon>Duganella</taxon>
    </lineage>
</organism>
<dbReference type="InterPro" id="IPR029058">
    <property type="entry name" value="AB_hydrolase_fold"/>
</dbReference>
<dbReference type="PANTHER" id="PTHR42977">
    <property type="entry name" value="HYDROLASE-RELATED"/>
    <property type="match status" value="1"/>
</dbReference>
<accession>A0A844CY94</accession>
<evidence type="ECO:0000313" key="4">
    <source>
        <dbReference type="Proteomes" id="UP000439986"/>
    </source>
</evidence>
<gene>
    <name evidence="3" type="ORF">GJ698_12325</name>
</gene>
<dbReference type="Proteomes" id="UP000439986">
    <property type="component" value="Unassembled WGS sequence"/>
</dbReference>
<dbReference type="GO" id="GO:0004301">
    <property type="term" value="F:epoxide hydrolase activity"/>
    <property type="evidence" value="ECO:0007669"/>
    <property type="project" value="TreeGrafter"/>
</dbReference>
<name>A0A844CY94_9BURK</name>
<dbReference type="PANTHER" id="PTHR42977:SF3">
    <property type="entry name" value="AB HYDROLASE-1 DOMAIN-CONTAINING PROTEIN"/>
    <property type="match status" value="1"/>
</dbReference>
<keyword evidence="1 3" id="KW-0378">Hydrolase</keyword>
<dbReference type="PRINTS" id="PR00111">
    <property type="entry name" value="ABHYDROLASE"/>
</dbReference>
<dbReference type="AlphaFoldDB" id="A0A844CY94"/>
<sequence>MSQPTNLIRASFHTVEADGVNVFYREAGPADAPVLLLLHGFPSSSHMYRNLIPLLATKYRVIAPDLPGFGFTTVPAERNYVYTFDNLTATLEAFVQKLKLSKYALYIFDYGAPTGLRLAAAHPERVTALISQNGNAYLEGLGDAWAQTRKYWAEPTQENRNAMRDFLSLEATKWQYLNGVANPDSVAPESYQLDAALLERPGNKDIQLDLILDYANNLTQYPAFQQFFRDTRLPTLVIWGKNDVFFIPAGAEAFKRDNPNAVVKMLDTGHFAVETHVDEIAAEMHKLLARALA</sequence>
<reference evidence="3 4" key="1">
    <citation type="submission" date="2019-11" db="EMBL/GenBank/DDBJ databases">
        <title>Novel species isolated from a subtropical stream in China.</title>
        <authorList>
            <person name="Lu H."/>
        </authorList>
    </citation>
    <scope>NUCLEOTIDE SEQUENCE [LARGE SCALE GENOMIC DNA]</scope>
    <source>
        <strain evidence="3 4">FT26W</strain>
    </source>
</reference>
<dbReference type="PRINTS" id="PR00412">
    <property type="entry name" value="EPOXHYDRLASE"/>
</dbReference>
<dbReference type="Gene3D" id="3.40.50.1820">
    <property type="entry name" value="alpha/beta hydrolase"/>
    <property type="match status" value="1"/>
</dbReference>
<dbReference type="SUPFAM" id="SSF53474">
    <property type="entry name" value="alpha/beta-Hydrolases"/>
    <property type="match status" value="1"/>
</dbReference>
<protein>
    <submittedName>
        <fullName evidence="3">Alpha/beta fold hydrolase</fullName>
    </submittedName>
</protein>
<proteinExistence type="predicted"/>
<feature type="domain" description="AB hydrolase-1" evidence="2">
    <location>
        <begin position="33"/>
        <end position="276"/>
    </location>
</feature>
<dbReference type="FunFam" id="3.40.50.1820:FF:000173">
    <property type="entry name" value="Alpha/beta hydrolase"/>
    <property type="match status" value="1"/>
</dbReference>
<evidence type="ECO:0000313" key="3">
    <source>
        <dbReference type="EMBL" id="MRW84868.1"/>
    </source>
</evidence>
<dbReference type="EMBL" id="WKJL01000007">
    <property type="protein sequence ID" value="MRW84868.1"/>
    <property type="molecule type" value="Genomic_DNA"/>
</dbReference>
<dbReference type="Pfam" id="PF00561">
    <property type="entry name" value="Abhydrolase_1"/>
    <property type="match status" value="1"/>
</dbReference>
<dbReference type="InterPro" id="IPR051340">
    <property type="entry name" value="Haloalkane_dehalogenase"/>
</dbReference>
<evidence type="ECO:0000256" key="1">
    <source>
        <dbReference type="ARBA" id="ARBA00022801"/>
    </source>
</evidence>
<evidence type="ECO:0000259" key="2">
    <source>
        <dbReference type="Pfam" id="PF00561"/>
    </source>
</evidence>
<comment type="caution">
    <text evidence="3">The sequence shown here is derived from an EMBL/GenBank/DDBJ whole genome shotgun (WGS) entry which is preliminary data.</text>
</comment>